<dbReference type="AlphaFoldDB" id="A0A2S5AZF8"/>
<sequence length="451" mass="49786">MLSASRVLRTAAQSLKPALATSSPRPQTTPQPRRATAPSTPEQWQRVARHRPPPTAPVLPPTTSLRLPKPPFVRLQDPSVLRPAGARRPDPSVDAQTTASDLLKSGRKRESALATARDLAKNALADLLVDTYPSLSPEASRGAETLLLGDDSLSILSEHYKLARQPATAEVAAQSETGHTRSTADLFRLYVAGLSAQEGEAFARQWMRQCLRSVLNHGYVELREQQKQAARLARGKEILSPMSHLRNFLRHRPELKPVWTIEVKGEREEYRATVELLGLKTVGSAKSVRMAKQNAAEKLMDLIWRAAGPEDLDLSPRDYPKLLTLWAAQNGRVKPAFECQVEKAPVVRCTLIVEDKRFVERGLSKRAARFLAAQSAMAELAISAEDVRVEPLRRPSQVRRRERFQQLLAERKAALRAEPEGDSQPSGAASVEPGTPRPPSAELDRSSTVSI</sequence>
<proteinExistence type="predicted"/>
<feature type="domain" description="DRBM" evidence="3">
    <location>
        <begin position="240"/>
        <end position="305"/>
    </location>
</feature>
<feature type="region of interest" description="Disordered" evidence="2">
    <location>
        <begin position="1"/>
        <end position="107"/>
    </location>
</feature>
<dbReference type="SUPFAM" id="SSF54768">
    <property type="entry name" value="dsRNA-binding domain-like"/>
    <property type="match status" value="2"/>
</dbReference>
<dbReference type="InterPro" id="IPR014720">
    <property type="entry name" value="dsRBD_dom"/>
</dbReference>
<dbReference type="GO" id="GO:0003723">
    <property type="term" value="F:RNA binding"/>
    <property type="evidence" value="ECO:0007669"/>
    <property type="project" value="UniProtKB-UniRule"/>
</dbReference>
<comment type="caution">
    <text evidence="4">The sequence shown here is derived from an EMBL/GenBank/DDBJ whole genome shotgun (WGS) entry which is preliminary data.</text>
</comment>
<evidence type="ECO:0000313" key="4">
    <source>
        <dbReference type="EMBL" id="POY69926.1"/>
    </source>
</evidence>
<feature type="compositionally biased region" description="Low complexity" evidence="2">
    <location>
        <begin position="20"/>
        <end position="41"/>
    </location>
</feature>
<accession>A0A2S5AZF8</accession>
<evidence type="ECO:0000256" key="2">
    <source>
        <dbReference type="SAM" id="MobiDB-lite"/>
    </source>
</evidence>
<organism evidence="4 5">
    <name type="scientific">Rhodotorula taiwanensis</name>
    <dbReference type="NCBI Taxonomy" id="741276"/>
    <lineage>
        <taxon>Eukaryota</taxon>
        <taxon>Fungi</taxon>
        <taxon>Dikarya</taxon>
        <taxon>Basidiomycota</taxon>
        <taxon>Pucciniomycotina</taxon>
        <taxon>Microbotryomycetes</taxon>
        <taxon>Sporidiobolales</taxon>
        <taxon>Sporidiobolaceae</taxon>
        <taxon>Rhodotorula</taxon>
    </lineage>
</organism>
<dbReference type="Gene3D" id="3.30.160.20">
    <property type="match status" value="1"/>
</dbReference>
<keyword evidence="5" id="KW-1185">Reference proteome</keyword>
<dbReference type="Proteomes" id="UP000237144">
    <property type="component" value="Unassembled WGS sequence"/>
</dbReference>
<reference evidence="4 5" key="1">
    <citation type="journal article" date="2018" name="Front. Microbiol.">
        <title>Prospects for Fungal Bioremediation of Acidic Radioactive Waste Sites: Characterization and Genome Sequence of Rhodotorula taiwanensis MD1149.</title>
        <authorList>
            <person name="Tkavc R."/>
            <person name="Matrosova V.Y."/>
            <person name="Grichenko O.E."/>
            <person name="Gostincar C."/>
            <person name="Volpe R.P."/>
            <person name="Klimenkova P."/>
            <person name="Gaidamakova E.K."/>
            <person name="Zhou C.E."/>
            <person name="Stewart B.J."/>
            <person name="Lyman M.G."/>
            <person name="Malfatti S.A."/>
            <person name="Rubinfeld B."/>
            <person name="Courtot M."/>
            <person name="Singh J."/>
            <person name="Dalgard C.L."/>
            <person name="Hamilton T."/>
            <person name="Frey K.G."/>
            <person name="Gunde-Cimerman N."/>
            <person name="Dugan L."/>
            <person name="Daly M.J."/>
        </authorList>
    </citation>
    <scope>NUCLEOTIDE SEQUENCE [LARGE SCALE GENOMIC DNA]</scope>
    <source>
        <strain evidence="4 5">MD1149</strain>
    </source>
</reference>
<keyword evidence="1" id="KW-0694">RNA-binding</keyword>
<name>A0A2S5AZF8_9BASI</name>
<dbReference type="SMART" id="SM00358">
    <property type="entry name" value="DSRM"/>
    <property type="match status" value="2"/>
</dbReference>
<evidence type="ECO:0000256" key="1">
    <source>
        <dbReference type="PROSITE-ProRule" id="PRU00266"/>
    </source>
</evidence>
<protein>
    <recommendedName>
        <fullName evidence="3">DRBM domain-containing protein</fullName>
    </recommendedName>
</protein>
<dbReference type="EMBL" id="PJQD01000164">
    <property type="protein sequence ID" value="POY69926.1"/>
    <property type="molecule type" value="Genomic_DNA"/>
</dbReference>
<evidence type="ECO:0000313" key="5">
    <source>
        <dbReference type="Proteomes" id="UP000237144"/>
    </source>
</evidence>
<evidence type="ECO:0000259" key="3">
    <source>
        <dbReference type="PROSITE" id="PS50137"/>
    </source>
</evidence>
<feature type="region of interest" description="Disordered" evidence="2">
    <location>
        <begin position="412"/>
        <end position="451"/>
    </location>
</feature>
<dbReference type="CDD" id="cd00048">
    <property type="entry name" value="DSRM_SF"/>
    <property type="match status" value="2"/>
</dbReference>
<gene>
    <name evidence="4" type="ORF">BMF94_7058</name>
</gene>
<dbReference type="PROSITE" id="PS50137">
    <property type="entry name" value="DS_RBD"/>
    <property type="match status" value="1"/>
</dbReference>